<reference evidence="1 2" key="1">
    <citation type="journal article" date="2015" name="Genome Announc.">
        <title>Expanding the biotechnology potential of lactobacilli through comparative genomics of 213 strains and associated genera.</title>
        <authorList>
            <person name="Sun Z."/>
            <person name="Harris H.M."/>
            <person name="McCann A."/>
            <person name="Guo C."/>
            <person name="Argimon S."/>
            <person name="Zhang W."/>
            <person name="Yang X."/>
            <person name="Jeffery I.B."/>
            <person name="Cooney J.C."/>
            <person name="Kagawa T.F."/>
            <person name="Liu W."/>
            <person name="Song Y."/>
            <person name="Salvetti E."/>
            <person name="Wrobel A."/>
            <person name="Rasinkangas P."/>
            <person name="Parkhill J."/>
            <person name="Rea M.C."/>
            <person name="O'Sullivan O."/>
            <person name="Ritari J."/>
            <person name="Douillard F.P."/>
            <person name="Paul Ross R."/>
            <person name="Yang R."/>
            <person name="Briner A.E."/>
            <person name="Felis G.E."/>
            <person name="de Vos W.M."/>
            <person name="Barrangou R."/>
            <person name="Klaenhammer T.R."/>
            <person name="Caufield P.W."/>
            <person name="Cui Y."/>
            <person name="Zhang H."/>
            <person name="O'Toole P.W."/>
        </authorList>
    </citation>
    <scope>NUCLEOTIDE SEQUENCE [LARGE SCALE GENOMIC DNA]</scope>
    <source>
        <strain evidence="1 2">DSM 19909</strain>
    </source>
</reference>
<organism evidence="1 2">
    <name type="scientific">Secundilactobacillus odoratitofui DSM 19909 = JCM 15043</name>
    <dbReference type="NCBI Taxonomy" id="1423776"/>
    <lineage>
        <taxon>Bacteria</taxon>
        <taxon>Bacillati</taxon>
        <taxon>Bacillota</taxon>
        <taxon>Bacilli</taxon>
        <taxon>Lactobacillales</taxon>
        <taxon>Lactobacillaceae</taxon>
        <taxon>Secundilactobacillus</taxon>
    </lineage>
</organism>
<evidence type="ECO:0000313" key="2">
    <source>
        <dbReference type="Proteomes" id="UP000051160"/>
    </source>
</evidence>
<protein>
    <submittedName>
        <fullName evidence="1">Uncharacterized protein</fullName>
    </submittedName>
</protein>
<sequence length="59" mass="7065">MIDLFETTITVYHLVEMMSTPFFNLMNSYSGLAVLLTNRKNYITRFYLKKLAFFQINFN</sequence>
<comment type="caution">
    <text evidence="1">The sequence shown here is derived from an EMBL/GenBank/DDBJ whole genome shotgun (WGS) entry which is preliminary data.</text>
</comment>
<dbReference type="AlphaFoldDB" id="A0A0R1LML3"/>
<name>A0A0R1LML3_9LACO</name>
<proteinExistence type="predicted"/>
<dbReference type="EMBL" id="AZEE01000030">
    <property type="protein sequence ID" value="KRK97093.1"/>
    <property type="molecule type" value="Genomic_DNA"/>
</dbReference>
<evidence type="ECO:0000313" key="1">
    <source>
        <dbReference type="EMBL" id="KRK97093.1"/>
    </source>
</evidence>
<dbReference type="Proteomes" id="UP000051160">
    <property type="component" value="Unassembled WGS sequence"/>
</dbReference>
<accession>A0A0R1LML3</accession>
<gene>
    <name evidence="1" type="ORF">FD04_GL001953</name>
</gene>
<dbReference type="PATRIC" id="fig|1423776.4.peg.1979"/>
<keyword evidence="2" id="KW-1185">Reference proteome</keyword>